<gene>
    <name evidence="5" type="ORF">IAA52_13020</name>
</gene>
<dbReference type="InterPro" id="IPR011330">
    <property type="entry name" value="Glyco_hydro/deAcase_b/a-brl"/>
</dbReference>
<evidence type="ECO:0000313" key="6">
    <source>
        <dbReference type="Proteomes" id="UP000824260"/>
    </source>
</evidence>
<dbReference type="InterPro" id="IPR002477">
    <property type="entry name" value="Peptidoglycan-bd-like"/>
</dbReference>
<proteinExistence type="predicted"/>
<dbReference type="CDD" id="cd10917">
    <property type="entry name" value="CE4_NodB_like_6s_7s"/>
    <property type="match status" value="1"/>
</dbReference>
<keyword evidence="1" id="KW-0479">Metal-binding</keyword>
<reference evidence="5" key="2">
    <citation type="journal article" date="2021" name="PeerJ">
        <title>Extensive microbial diversity within the chicken gut microbiome revealed by metagenomics and culture.</title>
        <authorList>
            <person name="Gilroy R."/>
            <person name="Ravi A."/>
            <person name="Getino M."/>
            <person name="Pursley I."/>
            <person name="Horton D.L."/>
            <person name="Alikhan N.F."/>
            <person name="Baker D."/>
            <person name="Gharbi K."/>
            <person name="Hall N."/>
            <person name="Watson M."/>
            <person name="Adriaenssens E.M."/>
            <person name="Foster-Nyarko E."/>
            <person name="Jarju S."/>
            <person name="Secka A."/>
            <person name="Antonio M."/>
            <person name="Oren A."/>
            <person name="Chaudhuri R.R."/>
            <person name="La Ragione R."/>
            <person name="Hildebrand F."/>
            <person name="Pallen M.J."/>
        </authorList>
    </citation>
    <scope>NUCLEOTIDE SEQUENCE</scope>
    <source>
        <strain evidence="5">ChiSjej6B24-2974</strain>
    </source>
</reference>
<evidence type="ECO:0000259" key="4">
    <source>
        <dbReference type="PROSITE" id="PS51677"/>
    </source>
</evidence>
<feature type="region of interest" description="Disordered" evidence="3">
    <location>
        <begin position="457"/>
        <end position="476"/>
    </location>
</feature>
<reference evidence="5" key="1">
    <citation type="submission" date="2020-10" db="EMBL/GenBank/DDBJ databases">
        <authorList>
            <person name="Gilroy R."/>
        </authorList>
    </citation>
    <scope>NUCLEOTIDE SEQUENCE</scope>
    <source>
        <strain evidence="5">ChiSjej6B24-2974</strain>
    </source>
</reference>
<dbReference type="SUPFAM" id="SSF47090">
    <property type="entry name" value="PGBD-like"/>
    <property type="match status" value="1"/>
</dbReference>
<feature type="domain" description="NodB homology" evidence="4">
    <location>
        <begin position="148"/>
        <end position="324"/>
    </location>
</feature>
<dbReference type="GO" id="GO:0046872">
    <property type="term" value="F:metal ion binding"/>
    <property type="evidence" value="ECO:0007669"/>
    <property type="project" value="UniProtKB-KW"/>
</dbReference>
<evidence type="ECO:0000313" key="5">
    <source>
        <dbReference type="EMBL" id="HIQ84005.1"/>
    </source>
</evidence>
<evidence type="ECO:0000256" key="2">
    <source>
        <dbReference type="ARBA" id="ARBA00022801"/>
    </source>
</evidence>
<organism evidence="5 6">
    <name type="scientific">Candidatus Pullichristensenella stercorigallinarum</name>
    <dbReference type="NCBI Taxonomy" id="2840909"/>
    <lineage>
        <taxon>Bacteria</taxon>
        <taxon>Bacillati</taxon>
        <taxon>Bacillota</taxon>
        <taxon>Clostridia</taxon>
        <taxon>Candidatus Pullichristensenella</taxon>
    </lineage>
</organism>
<dbReference type="PANTHER" id="PTHR10587:SF133">
    <property type="entry name" value="CHITIN DEACETYLASE 1-RELATED"/>
    <property type="match status" value="1"/>
</dbReference>
<dbReference type="Proteomes" id="UP000824260">
    <property type="component" value="Unassembled WGS sequence"/>
</dbReference>
<dbReference type="GO" id="GO:0005975">
    <property type="term" value="P:carbohydrate metabolic process"/>
    <property type="evidence" value="ECO:0007669"/>
    <property type="project" value="InterPro"/>
</dbReference>
<sequence>MNAGKRRNTRGYGNRARRRVNWRGKNSPLPMILIALGTLLIIVLALTVPRCASSGGDQSVPAFARVDALSASPTAAALAAPTATPAPEATASTPPQATASATAANMPTATSEILGDDSYKQSEVLGLQPTADPQGYLPIFSKAETEEKIIAITVDDCFQTENLRKIVQCAIDNGGKLTILPIGENLERENLREVIRYAYENGMELENHTYTHPAFYRMDLEDMAAEIYKANRIVSETLGVNYQMHFMRTRGGDNRYDLRTHQYIAKMGYYGMAHWTMSGSTASVSTLKSTLAPGNVYLFHTTDNDLDKLLGFIPYATQQGYRLVTLNEMFGYPANEVSPLTDQEMPEPDPYVYEYKLLNKKNGYVYDVYLLQRRLIELGWLKGNADGVYGDDTYMAVGYFQKAIGMQPNGDATPDTQEALFAGDAPRSNDGKTVAGAPGEQAAAPTPSIVPAGAPVHTTAPRNVEPGPTVDLTLFD</sequence>
<dbReference type="Pfam" id="PF01471">
    <property type="entry name" value="PG_binding_1"/>
    <property type="match status" value="1"/>
</dbReference>
<dbReference type="Gene3D" id="3.20.20.370">
    <property type="entry name" value="Glycoside hydrolase/deacetylase"/>
    <property type="match status" value="1"/>
</dbReference>
<dbReference type="InterPro" id="IPR002509">
    <property type="entry name" value="NODB_dom"/>
</dbReference>
<dbReference type="EMBL" id="DVFZ01000121">
    <property type="protein sequence ID" value="HIQ84005.1"/>
    <property type="molecule type" value="Genomic_DNA"/>
</dbReference>
<evidence type="ECO:0000256" key="3">
    <source>
        <dbReference type="SAM" id="MobiDB-lite"/>
    </source>
</evidence>
<dbReference type="InterPro" id="IPR036366">
    <property type="entry name" value="PGBDSf"/>
</dbReference>
<dbReference type="GO" id="GO:0016810">
    <property type="term" value="F:hydrolase activity, acting on carbon-nitrogen (but not peptide) bonds"/>
    <property type="evidence" value="ECO:0007669"/>
    <property type="project" value="InterPro"/>
</dbReference>
<dbReference type="InterPro" id="IPR036365">
    <property type="entry name" value="PGBD-like_sf"/>
</dbReference>
<evidence type="ECO:0000256" key="1">
    <source>
        <dbReference type="ARBA" id="ARBA00022723"/>
    </source>
</evidence>
<dbReference type="SUPFAM" id="SSF88713">
    <property type="entry name" value="Glycoside hydrolase/deacetylase"/>
    <property type="match status" value="1"/>
</dbReference>
<protein>
    <submittedName>
        <fullName evidence="5">Polysaccharide deacetylase family protein</fullName>
    </submittedName>
</protein>
<name>A0A9D1CYY1_9FIRM</name>
<dbReference type="PANTHER" id="PTHR10587">
    <property type="entry name" value="GLYCOSYL TRANSFERASE-RELATED"/>
    <property type="match status" value="1"/>
</dbReference>
<dbReference type="InterPro" id="IPR050248">
    <property type="entry name" value="Polysacc_deacetylase_ArnD"/>
</dbReference>
<dbReference type="GO" id="GO:0016020">
    <property type="term" value="C:membrane"/>
    <property type="evidence" value="ECO:0007669"/>
    <property type="project" value="TreeGrafter"/>
</dbReference>
<comment type="caution">
    <text evidence="5">The sequence shown here is derived from an EMBL/GenBank/DDBJ whole genome shotgun (WGS) entry which is preliminary data.</text>
</comment>
<dbReference type="AlphaFoldDB" id="A0A9D1CYY1"/>
<dbReference type="PROSITE" id="PS51677">
    <property type="entry name" value="NODB"/>
    <property type="match status" value="1"/>
</dbReference>
<feature type="region of interest" description="Disordered" evidence="3">
    <location>
        <begin position="423"/>
        <end position="448"/>
    </location>
</feature>
<accession>A0A9D1CYY1</accession>
<dbReference type="Gene3D" id="1.10.101.10">
    <property type="entry name" value="PGBD-like superfamily/PGBD"/>
    <property type="match status" value="1"/>
</dbReference>
<feature type="region of interest" description="Disordered" evidence="3">
    <location>
        <begin position="79"/>
        <end position="104"/>
    </location>
</feature>
<keyword evidence="2" id="KW-0378">Hydrolase</keyword>
<dbReference type="Pfam" id="PF01522">
    <property type="entry name" value="Polysacc_deac_1"/>
    <property type="match status" value="1"/>
</dbReference>